<sequence length="42" mass="4369">MHVSLLVVNPSEGVLPGPAADPHPGMDAAWNSCPEGYPRLGE</sequence>
<gene>
    <name evidence="2" type="ORF">DB31_1029</name>
</gene>
<dbReference type="Proteomes" id="UP000028725">
    <property type="component" value="Unassembled WGS sequence"/>
</dbReference>
<keyword evidence="3" id="KW-1185">Reference proteome</keyword>
<dbReference type="EMBL" id="JMCB01000010">
    <property type="protein sequence ID" value="KFE66556.1"/>
    <property type="molecule type" value="Genomic_DNA"/>
</dbReference>
<evidence type="ECO:0000313" key="3">
    <source>
        <dbReference type="Proteomes" id="UP000028725"/>
    </source>
</evidence>
<dbReference type="AlphaFoldDB" id="A0A085WFU3"/>
<proteinExistence type="predicted"/>
<evidence type="ECO:0000313" key="2">
    <source>
        <dbReference type="EMBL" id="KFE66556.1"/>
    </source>
</evidence>
<reference evidence="2" key="1">
    <citation type="submission" date="2014-04" db="EMBL/GenBank/DDBJ databases">
        <title>Genome assembly of Hyalangium minutum DSM 14724.</title>
        <authorList>
            <person name="Sharma G."/>
            <person name="Subramanian S."/>
        </authorList>
    </citation>
    <scope>NUCLEOTIDE SEQUENCE [LARGE SCALE GENOMIC DNA]</scope>
    <source>
        <strain evidence="2">DSM 14724</strain>
    </source>
</reference>
<evidence type="ECO:0000256" key="1">
    <source>
        <dbReference type="SAM" id="MobiDB-lite"/>
    </source>
</evidence>
<protein>
    <submittedName>
        <fullName evidence="2">Uncharacterized protein</fullName>
    </submittedName>
</protein>
<accession>A0A085WFU3</accession>
<organism evidence="2 3">
    <name type="scientific">Hyalangium minutum</name>
    <dbReference type="NCBI Taxonomy" id="394096"/>
    <lineage>
        <taxon>Bacteria</taxon>
        <taxon>Pseudomonadati</taxon>
        <taxon>Myxococcota</taxon>
        <taxon>Myxococcia</taxon>
        <taxon>Myxococcales</taxon>
        <taxon>Cystobacterineae</taxon>
        <taxon>Archangiaceae</taxon>
        <taxon>Hyalangium</taxon>
    </lineage>
</organism>
<name>A0A085WFU3_9BACT</name>
<feature type="region of interest" description="Disordered" evidence="1">
    <location>
        <begin position="1"/>
        <end position="27"/>
    </location>
</feature>
<comment type="caution">
    <text evidence="2">The sequence shown here is derived from an EMBL/GenBank/DDBJ whole genome shotgun (WGS) entry which is preliminary data.</text>
</comment>